<accession>A0A1J4S0A7</accession>
<reference evidence="1 2" key="1">
    <citation type="journal article" date="2016" name="Environ. Microbiol.">
        <title>Genomic resolution of a cold subsurface aquifer community provides metabolic insights for novel microbes adapted to high CO concentrations.</title>
        <authorList>
            <person name="Probst A.J."/>
            <person name="Castelle C.J."/>
            <person name="Singh A."/>
            <person name="Brown C.T."/>
            <person name="Anantharaman K."/>
            <person name="Sharon I."/>
            <person name="Hug L.A."/>
            <person name="Burstein D."/>
            <person name="Emerson J.B."/>
            <person name="Thomas B.C."/>
            <person name="Banfield J.F."/>
        </authorList>
    </citation>
    <scope>NUCLEOTIDE SEQUENCE [LARGE SCALE GENOMIC DNA]</scope>
    <source>
        <strain evidence="1">CG1_02_44_10</strain>
    </source>
</reference>
<name>A0A1J4S0A7_9BACT</name>
<dbReference type="AlphaFoldDB" id="A0A1J4S0A7"/>
<evidence type="ECO:0000313" key="2">
    <source>
        <dbReference type="Proteomes" id="UP000182345"/>
    </source>
</evidence>
<evidence type="ECO:0000313" key="1">
    <source>
        <dbReference type="EMBL" id="OIN92851.1"/>
    </source>
</evidence>
<organism evidence="1 2">
    <name type="scientific">Candidatus Collierbacteria bacterium CG1_02_44_10</name>
    <dbReference type="NCBI Taxonomy" id="1805087"/>
    <lineage>
        <taxon>Bacteria</taxon>
        <taxon>Candidatus Collieribacteriota</taxon>
    </lineage>
</organism>
<sequence>MNGNGKGLIKIDLGKEVKERLEEIVRRGRSGSFSILKVTRLQGLEPRLKNNKKRLVSSSHQSPRHF</sequence>
<gene>
    <name evidence="1" type="ORF">AUJ42_00030</name>
</gene>
<protein>
    <submittedName>
        <fullName evidence="1">Uncharacterized protein</fullName>
    </submittedName>
</protein>
<proteinExistence type="predicted"/>
<dbReference type="Proteomes" id="UP000182345">
    <property type="component" value="Unassembled WGS sequence"/>
</dbReference>
<dbReference type="EMBL" id="MNUK01000001">
    <property type="protein sequence ID" value="OIN92851.1"/>
    <property type="molecule type" value="Genomic_DNA"/>
</dbReference>
<comment type="caution">
    <text evidence="1">The sequence shown here is derived from an EMBL/GenBank/DDBJ whole genome shotgun (WGS) entry which is preliminary data.</text>
</comment>